<dbReference type="AlphaFoldDB" id="A0A645FS95"/>
<accession>A0A645FS95</accession>
<reference evidence="1" key="1">
    <citation type="submission" date="2019-08" db="EMBL/GenBank/DDBJ databases">
        <authorList>
            <person name="Kucharzyk K."/>
            <person name="Murdoch R.W."/>
            <person name="Higgins S."/>
            <person name="Loffler F."/>
        </authorList>
    </citation>
    <scope>NUCLEOTIDE SEQUENCE</scope>
</reference>
<evidence type="ECO:0000313" key="1">
    <source>
        <dbReference type="EMBL" id="MPN17325.1"/>
    </source>
</evidence>
<sequence>MGCKPRVCRKQFVRGLRGFGDGVGVGRKVGHRQGREAVLPLPEKVAGAAQLEVLAGDFKAVV</sequence>
<proteinExistence type="predicted"/>
<dbReference type="EMBL" id="VSSQ01064420">
    <property type="protein sequence ID" value="MPN17325.1"/>
    <property type="molecule type" value="Genomic_DNA"/>
</dbReference>
<gene>
    <name evidence="1" type="ORF">SDC9_164678</name>
</gene>
<comment type="caution">
    <text evidence="1">The sequence shown here is derived from an EMBL/GenBank/DDBJ whole genome shotgun (WGS) entry which is preliminary data.</text>
</comment>
<name>A0A645FS95_9ZZZZ</name>
<protein>
    <submittedName>
        <fullName evidence="1">Uncharacterized protein</fullName>
    </submittedName>
</protein>
<organism evidence="1">
    <name type="scientific">bioreactor metagenome</name>
    <dbReference type="NCBI Taxonomy" id="1076179"/>
    <lineage>
        <taxon>unclassified sequences</taxon>
        <taxon>metagenomes</taxon>
        <taxon>ecological metagenomes</taxon>
    </lineage>
</organism>